<evidence type="ECO:0000313" key="18">
    <source>
        <dbReference type="RefSeq" id="XP_030071617.1"/>
    </source>
</evidence>
<dbReference type="GO" id="GO:0005776">
    <property type="term" value="C:autophagosome"/>
    <property type="evidence" value="ECO:0007669"/>
    <property type="project" value="UniProtKB-SubCell"/>
</dbReference>
<evidence type="ECO:0000256" key="10">
    <source>
        <dbReference type="ARBA" id="ARBA00023054"/>
    </source>
</evidence>
<evidence type="ECO:0000256" key="12">
    <source>
        <dbReference type="PROSITE-ProRule" id="PRU01142"/>
    </source>
</evidence>
<dbReference type="OrthoDB" id="6343844at2759"/>
<dbReference type="InterPro" id="IPR021063">
    <property type="entry name" value="NEMO_N"/>
</dbReference>
<dbReference type="PANTHER" id="PTHR31553">
    <property type="entry name" value="NF-KAPPA-B ESSENTIAL MODULATOR"/>
    <property type="match status" value="1"/>
</dbReference>
<evidence type="ECO:0000256" key="14">
    <source>
        <dbReference type="SAM" id="Coils"/>
    </source>
</evidence>
<evidence type="ECO:0000256" key="2">
    <source>
        <dbReference type="ARBA" id="ARBA00004601"/>
    </source>
</evidence>
<keyword evidence="9 13" id="KW-0333">Golgi apparatus</keyword>
<dbReference type="Pfam" id="PF18414">
    <property type="entry name" value="zf_C2H2_10"/>
    <property type="match status" value="1"/>
</dbReference>
<evidence type="ECO:0000256" key="5">
    <source>
        <dbReference type="ARBA" id="ARBA00022723"/>
    </source>
</evidence>
<dbReference type="PANTHER" id="PTHR31553:SF2">
    <property type="entry name" value="OPTINEURIN"/>
    <property type="match status" value="1"/>
</dbReference>
<protein>
    <recommendedName>
        <fullName evidence="3 13">Optineurin</fullName>
    </recommendedName>
</protein>
<comment type="subcellular location">
    <subcellularLocation>
        <location evidence="13">Cytoplasm</location>
        <location evidence="13">Perinuclear region</location>
    </subcellularLocation>
    <subcellularLocation>
        <location evidence="13">Golgi apparatus</location>
    </subcellularLocation>
    <subcellularLocation>
        <location evidence="2 13">Golgi apparatus</location>
        <location evidence="2 13">trans-Golgi network</location>
    </subcellularLocation>
    <subcellularLocation>
        <location evidence="1 13">Cytoplasmic vesicle</location>
        <location evidence="1 13">Autophagosome</location>
    </subcellularLocation>
    <subcellularLocation>
        <location evidence="13">Cytoplasmic vesicle</location>
    </subcellularLocation>
    <subcellularLocation>
        <location evidence="13">Recycling endosome</location>
    </subcellularLocation>
</comment>
<keyword evidence="6 13" id="KW-0967">Endosome</keyword>
<name>A0A6P7YWY2_9AMPH</name>
<dbReference type="InterPro" id="IPR051301">
    <property type="entry name" value="Optineurin/NFkB_EssMod"/>
</dbReference>
<comment type="function">
    <text evidence="13">May act by regulating membrane trafficking and cellular morphogenesis.</text>
</comment>
<dbReference type="AlphaFoldDB" id="A0A6P7YWY2"/>
<dbReference type="GO" id="GO:0090161">
    <property type="term" value="P:Golgi ribbon formation"/>
    <property type="evidence" value="ECO:0007669"/>
    <property type="project" value="TreeGrafter"/>
</dbReference>
<dbReference type="Pfam" id="PF11577">
    <property type="entry name" value="NEMO"/>
    <property type="match status" value="1"/>
</dbReference>
<keyword evidence="8 13" id="KW-0862">Zinc</keyword>
<gene>
    <name evidence="18" type="primary">OPTN</name>
</gene>
<keyword evidence="17" id="KW-1185">Reference proteome</keyword>
<feature type="region of interest" description="Disordered" evidence="15">
    <location>
        <begin position="259"/>
        <end position="278"/>
    </location>
</feature>
<dbReference type="GO" id="GO:0070530">
    <property type="term" value="F:K63-linked polyubiquitin modification-dependent protein binding"/>
    <property type="evidence" value="ECO:0007669"/>
    <property type="project" value="InterPro"/>
</dbReference>
<feature type="domain" description="CCHC NOA-type" evidence="16">
    <location>
        <begin position="536"/>
        <end position="566"/>
    </location>
</feature>
<evidence type="ECO:0000256" key="8">
    <source>
        <dbReference type="ARBA" id="ARBA00022833"/>
    </source>
</evidence>
<dbReference type="Proteomes" id="UP000515156">
    <property type="component" value="Chromosome 10"/>
</dbReference>
<dbReference type="KEGG" id="muo:115478430"/>
<evidence type="ECO:0000256" key="4">
    <source>
        <dbReference type="ARBA" id="ARBA00022490"/>
    </source>
</evidence>
<reference evidence="18" key="1">
    <citation type="submission" date="2025-08" db="UniProtKB">
        <authorList>
            <consortium name="RefSeq"/>
        </authorList>
    </citation>
    <scope>IDENTIFICATION</scope>
</reference>
<dbReference type="CDD" id="cd09803">
    <property type="entry name" value="UBAN"/>
    <property type="match status" value="1"/>
</dbReference>
<dbReference type="Gene3D" id="1.20.5.390">
    <property type="entry name" value="L1 transposable element, trimerization domain"/>
    <property type="match status" value="2"/>
</dbReference>
<keyword evidence="5 13" id="KW-0479">Metal-binding</keyword>
<keyword evidence="7 12" id="KW-0863">Zinc-finger</keyword>
<evidence type="ECO:0000256" key="7">
    <source>
        <dbReference type="ARBA" id="ARBA00022771"/>
    </source>
</evidence>
<dbReference type="Pfam" id="PF16516">
    <property type="entry name" value="CC2-LZ"/>
    <property type="match status" value="1"/>
</dbReference>
<dbReference type="GeneID" id="115478430"/>
<evidence type="ECO:0000256" key="1">
    <source>
        <dbReference type="ARBA" id="ARBA00004419"/>
    </source>
</evidence>
<dbReference type="PROSITE" id="PS51801">
    <property type="entry name" value="ZF_CCHC_NOA"/>
    <property type="match status" value="1"/>
</dbReference>
<dbReference type="InParanoid" id="A0A6P7YWY2"/>
<dbReference type="GO" id="GO:0043122">
    <property type="term" value="P:regulation of canonical NF-kappaB signal transduction"/>
    <property type="evidence" value="ECO:0007669"/>
    <property type="project" value="TreeGrafter"/>
</dbReference>
<evidence type="ECO:0000256" key="13">
    <source>
        <dbReference type="RuleBase" id="RU367122"/>
    </source>
</evidence>
<dbReference type="GO" id="GO:0005794">
    <property type="term" value="C:Golgi apparatus"/>
    <property type="evidence" value="ECO:0007669"/>
    <property type="project" value="UniProtKB-SubCell"/>
</dbReference>
<dbReference type="InterPro" id="IPR034735">
    <property type="entry name" value="NEMO_ZF"/>
</dbReference>
<dbReference type="FunCoup" id="A0A6P7YWY2">
    <property type="interactions" value="1493"/>
</dbReference>
<evidence type="ECO:0000313" key="17">
    <source>
        <dbReference type="Proteomes" id="UP000515156"/>
    </source>
</evidence>
<dbReference type="CTD" id="10133"/>
<evidence type="ECO:0000259" key="16">
    <source>
        <dbReference type="PROSITE" id="PS51801"/>
    </source>
</evidence>
<dbReference type="GO" id="GO:0008270">
    <property type="term" value="F:zinc ion binding"/>
    <property type="evidence" value="ECO:0007669"/>
    <property type="project" value="UniProtKB-KW"/>
</dbReference>
<feature type="region of interest" description="Disordered" evidence="15">
    <location>
        <begin position="1"/>
        <end position="28"/>
    </location>
</feature>
<dbReference type="GO" id="GO:0055037">
    <property type="term" value="C:recycling endosome"/>
    <property type="evidence" value="ECO:0007669"/>
    <property type="project" value="UniProtKB-SubCell"/>
</dbReference>
<evidence type="ECO:0000256" key="15">
    <source>
        <dbReference type="SAM" id="MobiDB-lite"/>
    </source>
</evidence>
<keyword evidence="10 14" id="KW-0175">Coiled coil</keyword>
<feature type="coiled-coil region" evidence="14">
    <location>
        <begin position="97"/>
        <end position="160"/>
    </location>
</feature>
<dbReference type="GO" id="GO:0034067">
    <property type="term" value="P:protein localization to Golgi apparatus"/>
    <property type="evidence" value="ECO:0007669"/>
    <property type="project" value="TreeGrafter"/>
</dbReference>
<evidence type="ECO:0000256" key="6">
    <source>
        <dbReference type="ARBA" id="ARBA00022753"/>
    </source>
</evidence>
<dbReference type="GO" id="GO:0005634">
    <property type="term" value="C:nucleus"/>
    <property type="evidence" value="ECO:0007669"/>
    <property type="project" value="TreeGrafter"/>
</dbReference>
<dbReference type="InterPro" id="IPR032419">
    <property type="entry name" value="CC2-LZ_dom"/>
</dbReference>
<dbReference type="RefSeq" id="XP_030071617.1">
    <property type="nucleotide sequence ID" value="XM_030215757.1"/>
</dbReference>
<keyword evidence="4 13" id="KW-0963">Cytoplasm</keyword>
<organism evidence="17 18">
    <name type="scientific">Microcaecilia unicolor</name>
    <dbReference type="NCBI Taxonomy" id="1415580"/>
    <lineage>
        <taxon>Eukaryota</taxon>
        <taxon>Metazoa</taxon>
        <taxon>Chordata</taxon>
        <taxon>Craniata</taxon>
        <taxon>Vertebrata</taxon>
        <taxon>Euteleostomi</taxon>
        <taxon>Amphibia</taxon>
        <taxon>Gymnophiona</taxon>
        <taxon>Siphonopidae</taxon>
        <taxon>Microcaecilia</taxon>
    </lineage>
</organism>
<dbReference type="Gene3D" id="1.20.5.990">
    <property type="entry name" value="Nemo cc2-lz domain - 1d5 darpin complex"/>
    <property type="match status" value="1"/>
</dbReference>
<accession>A0A6P7YWY2</accession>
<sequence>MSNRPSARPAENGNCAVGEMANGPPSLNHPTLGEITPENMLQQINELILENNELKEAMKHHNQAMKGRFEELSVWRGKQMEERELFESKFRDAQQRLCEMSSENEQLKRDLQNLKERREGAGQGPGDSAMSPRKETVEELEQLKTQVTRIQAEKADLLAIISELQLKINVASSEDSFIEIRLPEGDETIAEKASEDSAGQSELVSYVKSTDETKKYLESEEVTVSRLLQSLREESTKAETLERELRTTRHRLAEVEQKAAAVSEQGTQTEGKQEEDSTAADFVKEVENLKLQIKSLCKELQEAHLKLNEAELLKKRLQERCLSLDQKLCENEINQEEKQELQYTVKKLELQVESMREEIKLEQSKTETEKSQATRLQDAFDKLGTEHAEAWKRAEELRNEESERMKMVTNELGEKLGRAETALAAKQLEIDDLKVTYASQQEETETINLLRTQLDIYCSDFHAEREAREKIHGEKEQLSVQLEYMIKENTRLQQDLDTKVRESLVEMQSRHGLTGQRDQDHTPRLFQRGVESIEHQSTIPKYACPKCGEILPDLDTLQIHVMDCIT</sequence>
<keyword evidence="11 13" id="KW-0968">Cytoplasmic vesicle</keyword>
<proteinExistence type="predicted"/>
<evidence type="ECO:0000256" key="11">
    <source>
        <dbReference type="ARBA" id="ARBA00023329"/>
    </source>
</evidence>
<dbReference type="GO" id="GO:0048471">
    <property type="term" value="C:perinuclear region of cytoplasm"/>
    <property type="evidence" value="ECO:0007669"/>
    <property type="project" value="UniProtKB-SubCell"/>
</dbReference>
<evidence type="ECO:0000256" key="9">
    <source>
        <dbReference type="ARBA" id="ARBA00023034"/>
    </source>
</evidence>
<evidence type="ECO:0000256" key="3">
    <source>
        <dbReference type="ARBA" id="ARBA00018548"/>
    </source>
</evidence>